<name>D6Q1Q4_EPICO</name>
<dbReference type="InterPro" id="IPR045860">
    <property type="entry name" value="Snake_toxin-like_sf"/>
</dbReference>
<keyword evidence="1" id="KW-0800">Toxin</keyword>
<reference evidence="1" key="1">
    <citation type="submission" date="2010-03" db="EMBL/GenBank/DDBJ databases">
        <title>Differential gene expression of nodavirus infected-orange spotted grouper (Epinephelus coioides).</title>
        <authorList>
            <person name="Wu M.S."/>
            <person name="Chang C.Y."/>
        </authorList>
    </citation>
    <scope>NUCLEOTIDE SEQUENCE</scope>
</reference>
<dbReference type="Gene3D" id="2.10.60.10">
    <property type="entry name" value="CD59"/>
    <property type="match status" value="1"/>
</dbReference>
<organism evidence="1">
    <name type="scientific">Epinephelus coioides</name>
    <name type="common">Orange-spotted grouper</name>
    <name type="synonym">Epinephelus nebulosus</name>
    <dbReference type="NCBI Taxonomy" id="94232"/>
    <lineage>
        <taxon>Eukaryota</taxon>
        <taxon>Metazoa</taxon>
        <taxon>Chordata</taxon>
        <taxon>Craniata</taxon>
        <taxon>Vertebrata</taxon>
        <taxon>Euteleostomi</taxon>
        <taxon>Actinopterygii</taxon>
        <taxon>Neopterygii</taxon>
        <taxon>Teleostei</taxon>
        <taxon>Neoteleostei</taxon>
        <taxon>Acanthomorphata</taxon>
        <taxon>Eupercaria</taxon>
        <taxon>Perciformes</taxon>
        <taxon>Serranoidei</taxon>
        <taxon>Serranidae</taxon>
        <taxon>Epinephelinae</taxon>
        <taxon>Epinephelini</taxon>
        <taxon>Epinephelus</taxon>
    </lineage>
</organism>
<protein>
    <submittedName>
        <fullName evidence="1">Neurotoxin/C59/Ly-6-like protein</fullName>
    </submittedName>
</protein>
<proteinExistence type="evidence at transcript level"/>
<dbReference type="EMBL" id="GU997623">
    <property type="protein sequence ID" value="ADF97258.1"/>
    <property type="molecule type" value="mRNA"/>
</dbReference>
<accession>D6Q1Q4</accession>
<sequence length="41" mass="4625">ARGTFTHDYSYFQSCYDARTCRELVNSSGYSGRCCSSDLCN</sequence>
<evidence type="ECO:0000313" key="1">
    <source>
        <dbReference type="EMBL" id="ADF97258.1"/>
    </source>
</evidence>
<dbReference type="SUPFAM" id="SSF57302">
    <property type="entry name" value="Snake toxin-like"/>
    <property type="match status" value="1"/>
</dbReference>
<dbReference type="AlphaFoldDB" id="D6Q1Q4"/>
<keyword evidence="1" id="KW-0528">Neurotoxin</keyword>
<feature type="non-terminal residue" evidence="1">
    <location>
        <position position="1"/>
    </location>
</feature>